<reference evidence="2" key="2">
    <citation type="submission" date="2020-09" db="EMBL/GenBank/DDBJ databases">
        <title>Reference genome assembly for Australian Ascochyta lentis isolate Al4.</title>
        <authorList>
            <person name="Lee R.C."/>
            <person name="Farfan-Caceres L.M."/>
            <person name="Debler J.W."/>
            <person name="Williams A.H."/>
            <person name="Henares B.M."/>
        </authorList>
    </citation>
    <scope>NUCLEOTIDE SEQUENCE</scope>
    <source>
        <strain evidence="2">Al4</strain>
    </source>
</reference>
<name>A0A8H7IVW8_9PLEO</name>
<evidence type="ECO:0000313" key="2">
    <source>
        <dbReference type="EMBL" id="KAF9693259.1"/>
    </source>
</evidence>
<organism evidence="2 3">
    <name type="scientific">Ascochyta lentis</name>
    <dbReference type="NCBI Taxonomy" id="205686"/>
    <lineage>
        <taxon>Eukaryota</taxon>
        <taxon>Fungi</taxon>
        <taxon>Dikarya</taxon>
        <taxon>Ascomycota</taxon>
        <taxon>Pezizomycotina</taxon>
        <taxon>Dothideomycetes</taxon>
        <taxon>Pleosporomycetidae</taxon>
        <taxon>Pleosporales</taxon>
        <taxon>Pleosporineae</taxon>
        <taxon>Didymellaceae</taxon>
        <taxon>Ascochyta</taxon>
    </lineage>
</organism>
<feature type="signal peptide" evidence="1">
    <location>
        <begin position="1"/>
        <end position="18"/>
    </location>
</feature>
<gene>
    <name evidence="2" type="ORF">EKO04_008698</name>
</gene>
<dbReference type="Proteomes" id="UP000651452">
    <property type="component" value="Unassembled WGS sequence"/>
</dbReference>
<dbReference type="AlphaFoldDB" id="A0A8H7IVW8"/>
<reference evidence="2" key="1">
    <citation type="submission" date="2018-12" db="EMBL/GenBank/DDBJ databases">
        <authorList>
            <person name="Syme R.A."/>
            <person name="Farfan-Caceres L."/>
            <person name="Lichtenzveig J."/>
        </authorList>
    </citation>
    <scope>NUCLEOTIDE SEQUENCE</scope>
    <source>
        <strain evidence="2">Al4</strain>
    </source>
</reference>
<comment type="caution">
    <text evidence="2">The sequence shown here is derived from an EMBL/GenBank/DDBJ whole genome shotgun (WGS) entry which is preliminary data.</text>
</comment>
<keyword evidence="3" id="KW-1185">Reference proteome</keyword>
<sequence length="196" mass="20751">MQMPKKALLLIALPTVFAATAADCQLVANKCDDKNASVMVCGGQGWKMVETCFGVGACHVGTAGNAYCDKEVECTPGESRCDAANYVSKICDGKGFWRTDRKCSKPGCCDVGGGKAFCKPECGPGQQPPTKLYSPHVARDGTKSRHVCVSTGEGHCDVAHGCVLRCNGDNTLDQETCCKEKGGCTYDDASLEPYCK</sequence>
<proteinExistence type="predicted"/>
<accession>A0A8H7IVW8</accession>
<protein>
    <submittedName>
        <fullName evidence="2">Uncharacterized protein</fullName>
    </submittedName>
</protein>
<dbReference type="OrthoDB" id="3783176at2759"/>
<evidence type="ECO:0000313" key="3">
    <source>
        <dbReference type="Proteomes" id="UP000651452"/>
    </source>
</evidence>
<keyword evidence="1" id="KW-0732">Signal</keyword>
<evidence type="ECO:0000256" key="1">
    <source>
        <dbReference type="SAM" id="SignalP"/>
    </source>
</evidence>
<dbReference type="EMBL" id="RZGK01000016">
    <property type="protein sequence ID" value="KAF9693259.1"/>
    <property type="molecule type" value="Genomic_DNA"/>
</dbReference>
<feature type="chain" id="PRO_5034882102" evidence="1">
    <location>
        <begin position="19"/>
        <end position="196"/>
    </location>
</feature>